<evidence type="ECO:0000313" key="3">
    <source>
        <dbReference type="Proteomes" id="UP000186601"/>
    </source>
</evidence>
<feature type="region of interest" description="Disordered" evidence="1">
    <location>
        <begin position="16"/>
        <end position="39"/>
    </location>
</feature>
<dbReference type="EMBL" id="MLYV02001152">
    <property type="protein sequence ID" value="PSR72604.1"/>
    <property type="molecule type" value="Genomic_DNA"/>
</dbReference>
<name>A0A2R6NJR3_9APHY</name>
<organism evidence="2 3">
    <name type="scientific">Hermanssonia centrifuga</name>
    <dbReference type="NCBI Taxonomy" id="98765"/>
    <lineage>
        <taxon>Eukaryota</taxon>
        <taxon>Fungi</taxon>
        <taxon>Dikarya</taxon>
        <taxon>Basidiomycota</taxon>
        <taxon>Agaricomycotina</taxon>
        <taxon>Agaricomycetes</taxon>
        <taxon>Polyporales</taxon>
        <taxon>Meruliaceae</taxon>
        <taxon>Hermanssonia</taxon>
    </lineage>
</organism>
<evidence type="ECO:0000256" key="1">
    <source>
        <dbReference type="SAM" id="MobiDB-lite"/>
    </source>
</evidence>
<dbReference type="Proteomes" id="UP000186601">
    <property type="component" value="Unassembled WGS sequence"/>
</dbReference>
<sequence>MPVECEHTGLAKPERFINHQLSKDHARTESTSVSSSDSFENGILYTSPRLPFVPGPASKSNFPPLDTWEDLCSELESLCAELGVTFTVGKDSC</sequence>
<keyword evidence="3" id="KW-1185">Reference proteome</keyword>
<proteinExistence type="predicted"/>
<reference evidence="2 3" key="1">
    <citation type="submission" date="2018-02" db="EMBL/GenBank/DDBJ databases">
        <title>Genome sequence of the basidiomycete white-rot fungus Phlebia centrifuga.</title>
        <authorList>
            <person name="Granchi Z."/>
            <person name="Peng M."/>
            <person name="de Vries R.P."/>
            <person name="Hilden K."/>
            <person name="Makela M.R."/>
            <person name="Grigoriev I."/>
            <person name="Riley R."/>
        </authorList>
    </citation>
    <scope>NUCLEOTIDE SEQUENCE [LARGE SCALE GENOMIC DNA]</scope>
    <source>
        <strain evidence="2 3">FBCC195</strain>
    </source>
</reference>
<evidence type="ECO:0000313" key="2">
    <source>
        <dbReference type="EMBL" id="PSR72604.1"/>
    </source>
</evidence>
<comment type="caution">
    <text evidence="2">The sequence shown here is derived from an EMBL/GenBank/DDBJ whole genome shotgun (WGS) entry which is preliminary data.</text>
</comment>
<protein>
    <submittedName>
        <fullName evidence="2">Uncharacterized protein</fullName>
    </submittedName>
</protein>
<feature type="compositionally biased region" description="Basic and acidic residues" evidence="1">
    <location>
        <begin position="16"/>
        <end position="28"/>
    </location>
</feature>
<gene>
    <name evidence="2" type="ORF">PHLCEN_2v11528</name>
</gene>
<dbReference type="AlphaFoldDB" id="A0A2R6NJR3"/>
<accession>A0A2R6NJR3</accession>